<organism evidence="2">
    <name type="scientific">uncultured Caudovirales phage</name>
    <dbReference type="NCBI Taxonomy" id="2100421"/>
    <lineage>
        <taxon>Viruses</taxon>
        <taxon>Duplodnaviria</taxon>
        <taxon>Heunggongvirae</taxon>
        <taxon>Uroviricota</taxon>
        <taxon>Caudoviricetes</taxon>
        <taxon>Peduoviridae</taxon>
        <taxon>Maltschvirus</taxon>
        <taxon>Maltschvirus maltsch</taxon>
    </lineage>
</organism>
<accession>A0A6J5NI85</accession>
<sequence>MSPMGRPPKPIEQKRALGNPGKRPLPTEGSLVLLPSMYEVPEPPRPLVTEAAKALWNRTWTMGQTWLSPQTDIELLLMTCEMVDERWNLRIKVLQDNRPEERKGLRDLERQLVANLSLLGFTPTDRSRLGVAEVKKISKLEALREQQNKPRD</sequence>
<dbReference type="EMBL" id="LR796659">
    <property type="protein sequence ID" value="CAB4157456.1"/>
    <property type="molecule type" value="Genomic_DNA"/>
</dbReference>
<protein>
    <recommendedName>
        <fullName evidence="3">Terminase small subunit</fullName>
    </recommendedName>
</protein>
<proteinExistence type="predicted"/>
<dbReference type="Pfam" id="PF25673">
    <property type="entry name" value="Terminase_7"/>
    <property type="match status" value="1"/>
</dbReference>
<dbReference type="InterPro" id="IPR057972">
    <property type="entry name" value="Terminase_7"/>
</dbReference>
<evidence type="ECO:0000256" key="1">
    <source>
        <dbReference type="SAM" id="MobiDB-lite"/>
    </source>
</evidence>
<feature type="region of interest" description="Disordered" evidence="1">
    <location>
        <begin position="1"/>
        <end position="28"/>
    </location>
</feature>
<evidence type="ECO:0008006" key="3">
    <source>
        <dbReference type="Google" id="ProtNLM"/>
    </source>
</evidence>
<evidence type="ECO:0000313" key="2">
    <source>
        <dbReference type="EMBL" id="CAB4157456.1"/>
    </source>
</evidence>
<reference evidence="2" key="1">
    <citation type="submission" date="2020-04" db="EMBL/GenBank/DDBJ databases">
        <authorList>
            <person name="Chiriac C."/>
            <person name="Salcher M."/>
            <person name="Ghai R."/>
            <person name="Kavagutti S V."/>
        </authorList>
    </citation>
    <scope>NUCLEOTIDE SEQUENCE</scope>
</reference>
<name>A0A6J5NI85_9CAUD</name>
<gene>
    <name evidence="2" type="ORF">UFOVP688_25</name>
</gene>